<evidence type="ECO:0000313" key="2">
    <source>
        <dbReference type="EMBL" id="KAK2605448.1"/>
    </source>
</evidence>
<organism evidence="2 3">
    <name type="scientific">Phomopsis amygdali</name>
    <name type="common">Fusicoccum amygdali</name>
    <dbReference type="NCBI Taxonomy" id="1214568"/>
    <lineage>
        <taxon>Eukaryota</taxon>
        <taxon>Fungi</taxon>
        <taxon>Dikarya</taxon>
        <taxon>Ascomycota</taxon>
        <taxon>Pezizomycotina</taxon>
        <taxon>Sordariomycetes</taxon>
        <taxon>Sordariomycetidae</taxon>
        <taxon>Diaporthales</taxon>
        <taxon>Diaporthaceae</taxon>
        <taxon>Diaporthe</taxon>
    </lineage>
</organism>
<gene>
    <name evidence="2" type="ORF">N8I77_008283</name>
</gene>
<name>A0AAD9SEN5_PHOAM</name>
<dbReference type="AlphaFoldDB" id="A0AAD9SEN5"/>
<comment type="caution">
    <text evidence="2">The sequence shown here is derived from an EMBL/GenBank/DDBJ whole genome shotgun (WGS) entry which is preliminary data.</text>
</comment>
<dbReference type="EMBL" id="JAUJFL010000004">
    <property type="protein sequence ID" value="KAK2605448.1"/>
    <property type="molecule type" value="Genomic_DNA"/>
</dbReference>
<feature type="region of interest" description="Disordered" evidence="1">
    <location>
        <begin position="1"/>
        <end position="78"/>
    </location>
</feature>
<proteinExistence type="predicted"/>
<evidence type="ECO:0000256" key="1">
    <source>
        <dbReference type="SAM" id="MobiDB-lite"/>
    </source>
</evidence>
<feature type="compositionally biased region" description="Low complexity" evidence="1">
    <location>
        <begin position="54"/>
        <end position="63"/>
    </location>
</feature>
<dbReference type="Proteomes" id="UP001265746">
    <property type="component" value="Unassembled WGS sequence"/>
</dbReference>
<feature type="region of interest" description="Disordered" evidence="1">
    <location>
        <begin position="327"/>
        <end position="410"/>
    </location>
</feature>
<keyword evidence="3" id="KW-1185">Reference proteome</keyword>
<sequence>MQPPFYQLSGGQPQSTSIPVPPQHHQPALGGRLPPAPPPAALVHQQRPASMVGPMPLHPQMQRPMPPPAAASFPPHPPHPPRHLIPSHFQRPVVVSDLREESVTEDDIREDLSDYIILRFEKIEPYDEYDSEGEEVKASWDNCIRTRIADVDKAEARKEIRRLNKEDAKRGKTLLEKQNALGTKQQDQLAKAQRELSLEEHDARFHTKLAQIDYTLKPVVNKHEKIYTRGPNTKKKIHQKKSYERTSITAYFRRCPKPEQVPSELARCIEMEKQREADMMRMRHPQMQQQMVMHHGPQAVQPHQPGPMLHPQAGPMCGPGPMPGQVLHAGGMPMHQSHPGKGPGRPHTPIQVEVEHRKDKHHKSGHSRSSGSSEYSDFSSSSGFGSESTLVTEPSRSSASYKGKKHYDHKRKSLRYLEEPRNFGVEVHRPRRRHSLLEEPSYIVTGSGARVPIIHVPTPPRKAAIPIENLDQIRADAYRAGRSDEKVAFRHTLDDADKLDLAARRYQPRYAPRPEIINGVVSPTRIRHVTASEVGRQLDDDFRRLRLGPDSHYHDDFGDFIHLDAQRIREERAREEQESIMRAQIDEDALYRRRREDSPPPSINPFTPLSRRTGHVYDIDHDFRR</sequence>
<protein>
    <submittedName>
        <fullName evidence="2">Uncharacterized protein</fullName>
    </submittedName>
</protein>
<feature type="region of interest" description="Disordered" evidence="1">
    <location>
        <begin position="574"/>
        <end position="611"/>
    </location>
</feature>
<feature type="compositionally biased region" description="Low complexity" evidence="1">
    <location>
        <begin position="367"/>
        <end position="388"/>
    </location>
</feature>
<feature type="compositionally biased region" description="Polar residues" evidence="1">
    <location>
        <begin position="389"/>
        <end position="400"/>
    </location>
</feature>
<evidence type="ECO:0000313" key="3">
    <source>
        <dbReference type="Proteomes" id="UP001265746"/>
    </source>
</evidence>
<reference evidence="2" key="1">
    <citation type="submission" date="2023-06" db="EMBL/GenBank/DDBJ databases">
        <authorList>
            <person name="Noh H."/>
        </authorList>
    </citation>
    <scope>NUCLEOTIDE SEQUENCE</scope>
    <source>
        <strain evidence="2">DUCC20226</strain>
    </source>
</reference>
<feature type="compositionally biased region" description="Pro residues" evidence="1">
    <location>
        <begin position="64"/>
        <end position="78"/>
    </location>
</feature>
<feature type="compositionally biased region" description="Basic and acidic residues" evidence="1">
    <location>
        <begin position="589"/>
        <end position="598"/>
    </location>
</feature>
<feature type="compositionally biased region" description="Polar residues" evidence="1">
    <location>
        <begin position="9"/>
        <end position="18"/>
    </location>
</feature>
<accession>A0AAD9SEN5</accession>